<dbReference type="EMBL" id="JAUSRB010000002">
    <property type="protein sequence ID" value="MDP9863905.1"/>
    <property type="molecule type" value="Genomic_DNA"/>
</dbReference>
<accession>A0ABT9R653</accession>
<reference evidence="1 2" key="1">
    <citation type="submission" date="2023-07" db="EMBL/GenBank/DDBJ databases">
        <title>Sequencing the genomes of 1000 actinobacteria strains.</title>
        <authorList>
            <person name="Klenk H.-P."/>
        </authorList>
    </citation>
    <scope>NUCLEOTIDE SEQUENCE [LARGE SCALE GENOMIC DNA]</scope>
    <source>
        <strain evidence="1 2">DSM 44109</strain>
    </source>
</reference>
<name>A0ABT9R653_9ACTN</name>
<evidence type="ECO:0000313" key="1">
    <source>
        <dbReference type="EMBL" id="MDP9863905.1"/>
    </source>
</evidence>
<sequence length="40" mass="4278">MVLDHRGGYPTDGAIHRSVTGSLYTLVSFGETLSLSGLRL</sequence>
<evidence type="ECO:0000313" key="2">
    <source>
        <dbReference type="Proteomes" id="UP001230426"/>
    </source>
</evidence>
<keyword evidence="2" id="KW-1185">Reference proteome</keyword>
<organism evidence="1 2">
    <name type="scientific">Streptosporangium brasiliense</name>
    <dbReference type="NCBI Taxonomy" id="47480"/>
    <lineage>
        <taxon>Bacteria</taxon>
        <taxon>Bacillati</taxon>
        <taxon>Actinomycetota</taxon>
        <taxon>Actinomycetes</taxon>
        <taxon>Streptosporangiales</taxon>
        <taxon>Streptosporangiaceae</taxon>
        <taxon>Streptosporangium</taxon>
    </lineage>
</organism>
<proteinExistence type="predicted"/>
<gene>
    <name evidence="1" type="ORF">J2S55_003171</name>
</gene>
<protein>
    <submittedName>
        <fullName evidence="1">Uncharacterized protein</fullName>
    </submittedName>
</protein>
<dbReference type="Proteomes" id="UP001230426">
    <property type="component" value="Unassembled WGS sequence"/>
</dbReference>
<comment type="caution">
    <text evidence="1">The sequence shown here is derived from an EMBL/GenBank/DDBJ whole genome shotgun (WGS) entry which is preliminary data.</text>
</comment>